<comment type="caution">
    <text evidence="2">The sequence shown here is derived from an EMBL/GenBank/DDBJ whole genome shotgun (WGS) entry which is preliminary data.</text>
</comment>
<evidence type="ECO:0000256" key="1">
    <source>
        <dbReference type="SAM" id="MobiDB-lite"/>
    </source>
</evidence>
<feature type="compositionally biased region" description="Polar residues" evidence="1">
    <location>
        <begin position="430"/>
        <end position="439"/>
    </location>
</feature>
<dbReference type="Proteomes" id="UP000572817">
    <property type="component" value="Unassembled WGS sequence"/>
</dbReference>
<feature type="compositionally biased region" description="Basic and acidic residues" evidence="1">
    <location>
        <begin position="364"/>
        <end position="380"/>
    </location>
</feature>
<feature type="region of interest" description="Disordered" evidence="1">
    <location>
        <begin position="300"/>
        <end position="407"/>
    </location>
</feature>
<feature type="compositionally biased region" description="Basic and acidic residues" evidence="1">
    <location>
        <begin position="328"/>
        <end position="356"/>
    </location>
</feature>
<protein>
    <submittedName>
        <fullName evidence="2">Uncharacterized protein</fullName>
    </submittedName>
</protein>
<organism evidence="2 3">
    <name type="scientific">Botryosphaeria dothidea</name>
    <dbReference type="NCBI Taxonomy" id="55169"/>
    <lineage>
        <taxon>Eukaryota</taxon>
        <taxon>Fungi</taxon>
        <taxon>Dikarya</taxon>
        <taxon>Ascomycota</taxon>
        <taxon>Pezizomycotina</taxon>
        <taxon>Dothideomycetes</taxon>
        <taxon>Dothideomycetes incertae sedis</taxon>
        <taxon>Botryosphaeriales</taxon>
        <taxon>Botryosphaeriaceae</taxon>
        <taxon>Botryosphaeria</taxon>
    </lineage>
</organism>
<evidence type="ECO:0000313" key="2">
    <source>
        <dbReference type="EMBL" id="KAF4301040.1"/>
    </source>
</evidence>
<proteinExistence type="predicted"/>
<name>A0A8H4IGX4_9PEZI</name>
<accession>A0A8H4IGX4</accession>
<feature type="compositionally biased region" description="Low complexity" evidence="1">
    <location>
        <begin position="229"/>
        <end position="251"/>
    </location>
</feature>
<feature type="region of interest" description="Disordered" evidence="1">
    <location>
        <begin position="207"/>
        <end position="267"/>
    </location>
</feature>
<sequence length="572" mass="64931">MCYTIETVKHHACEHGHNSHATRTVQCLTAYRLQLRTCGLYSPRHTFFERHLNGDFCDACLNQYDLDTLETNRLVRNPTLEHAVPTWVPRPRPSYFPSIQPAYPNHEYIPYTDEGIPSGVHGVLVDQPLIDFEPYRILEGTPITEERERELQPVLVHRPVASENESPSASSYMGPPSGVHGVVIDTPLIECEPYCILPLLGDEQDEGEDIATTGVGDNGRENDQTQPRSSSSSSELRRQQVSPLSSQGSSSALYVDGAEDSEDTEDLELQEALRRSAEAYRKEEREEERRVSLEIQEALRRSAEEQARRECEEEQMLSELSACEFMSQEEKREEDERQRALEESLHDYERRQRSEEQSAATQSLREHADGEHAALVRAVEESALEVEVERKRREKEEEMQEKEVLQRSIKSWKQEVARRMAARVKDETSETASFENAQESARRGISESTCSFDEGNLKAGSAISPSHSPPSSPTLALRPQPPVTPSQAPAEPESPQEVPRSSGTWSFEGIDNPAEHQDDTSTIMSPEAEVNQAMEEVQISREVDDYIRRKRLRRLDSRDQQVTEDDMGERCV</sequence>
<feature type="region of interest" description="Disordered" evidence="1">
    <location>
        <begin position="423"/>
        <end position="523"/>
    </location>
</feature>
<feature type="compositionally biased region" description="Basic and acidic residues" evidence="1">
    <location>
        <begin position="387"/>
        <end position="405"/>
    </location>
</feature>
<dbReference type="OrthoDB" id="10645781at2759"/>
<keyword evidence="3" id="KW-1185">Reference proteome</keyword>
<gene>
    <name evidence="2" type="ORF">GTA08_BOTSDO10833</name>
</gene>
<dbReference type="EMBL" id="WWBZ02000082">
    <property type="protein sequence ID" value="KAF4301040.1"/>
    <property type="molecule type" value="Genomic_DNA"/>
</dbReference>
<reference evidence="2" key="1">
    <citation type="submission" date="2020-04" db="EMBL/GenBank/DDBJ databases">
        <title>Genome Assembly and Annotation of Botryosphaeria dothidea sdau 11-99, a Latent Pathogen of Apple Fruit Ring Rot in China.</title>
        <authorList>
            <person name="Yu C."/>
            <person name="Diao Y."/>
            <person name="Lu Q."/>
            <person name="Zhao J."/>
            <person name="Cui S."/>
            <person name="Peng C."/>
            <person name="He B."/>
            <person name="Liu H."/>
        </authorList>
    </citation>
    <scope>NUCLEOTIDE SEQUENCE [LARGE SCALE GENOMIC DNA]</scope>
    <source>
        <strain evidence="2">Sdau11-99</strain>
    </source>
</reference>
<feature type="compositionally biased region" description="Acidic residues" evidence="1">
    <location>
        <begin position="257"/>
        <end position="267"/>
    </location>
</feature>
<evidence type="ECO:0000313" key="3">
    <source>
        <dbReference type="Proteomes" id="UP000572817"/>
    </source>
</evidence>
<dbReference type="AlphaFoldDB" id="A0A8H4IGX4"/>
<feature type="compositionally biased region" description="Basic and acidic residues" evidence="1">
    <location>
        <begin position="300"/>
        <end position="311"/>
    </location>
</feature>